<dbReference type="Proteomes" id="UP000011991">
    <property type="component" value="Unassembled WGS sequence"/>
</dbReference>
<comment type="caution">
    <text evidence="1">The sequence shown here is derived from an EMBL/GenBank/DDBJ whole genome shotgun (WGS) entry which is preliminary data.</text>
</comment>
<accession>M5RNV1</accession>
<proteinExistence type="predicted"/>
<reference evidence="1 2" key="1">
    <citation type="journal article" date="2013" name="Mar. Genomics">
        <title>Expression of sulfatases in Rhodopirellula baltica and the diversity of sulfatases in the genus Rhodopirellula.</title>
        <authorList>
            <person name="Wegner C.E."/>
            <person name="Richter-Heitmann T."/>
            <person name="Klindworth A."/>
            <person name="Klockow C."/>
            <person name="Richter M."/>
            <person name="Achstetter T."/>
            <person name="Glockner F.O."/>
            <person name="Harder J."/>
        </authorList>
    </citation>
    <scope>NUCLEOTIDE SEQUENCE [LARGE SCALE GENOMIC DNA]</scope>
    <source>
        <strain evidence="1 2">SM1</strain>
    </source>
</reference>
<dbReference type="EMBL" id="ANOG01000287">
    <property type="protein sequence ID" value="EMI21008.1"/>
    <property type="molecule type" value="Genomic_DNA"/>
</dbReference>
<gene>
    <name evidence="1" type="ORF">RMSM_02053</name>
</gene>
<protein>
    <submittedName>
        <fullName evidence="1">Uncharacterized protein</fullName>
    </submittedName>
</protein>
<dbReference type="AlphaFoldDB" id="M5RNV1"/>
<evidence type="ECO:0000313" key="1">
    <source>
        <dbReference type="EMBL" id="EMI21008.1"/>
    </source>
</evidence>
<organism evidence="1 2">
    <name type="scientific">Rhodopirellula maiorica SM1</name>
    <dbReference type="NCBI Taxonomy" id="1265738"/>
    <lineage>
        <taxon>Bacteria</taxon>
        <taxon>Pseudomonadati</taxon>
        <taxon>Planctomycetota</taxon>
        <taxon>Planctomycetia</taxon>
        <taxon>Pirellulales</taxon>
        <taxon>Pirellulaceae</taxon>
        <taxon>Novipirellula</taxon>
    </lineage>
</organism>
<evidence type="ECO:0000313" key="2">
    <source>
        <dbReference type="Proteomes" id="UP000011991"/>
    </source>
</evidence>
<keyword evidence="2" id="KW-1185">Reference proteome</keyword>
<sequence length="44" mass="5310">MIDPNLTRGDMESQTFPAIRLVKHCAKVWRKRLNVDGYHHLLWY</sequence>
<dbReference type="PATRIC" id="fig|1265738.3.peg.2057"/>
<name>M5RNV1_9BACT</name>